<sequence length="63" mass="6861">MKDIRCGQCGRKLATASGFTELQIKCPRCRTLNHLKAESLLLTPLSATSHQEAPCPHNRSSPG</sequence>
<organism evidence="1 2">
    <name type="scientific">Pseudomonas anguilliseptica</name>
    <dbReference type="NCBI Taxonomy" id="53406"/>
    <lineage>
        <taxon>Bacteria</taxon>
        <taxon>Pseudomonadati</taxon>
        <taxon>Pseudomonadota</taxon>
        <taxon>Gammaproteobacteria</taxon>
        <taxon>Pseudomonadales</taxon>
        <taxon>Pseudomonadaceae</taxon>
        <taxon>Pseudomonas</taxon>
    </lineage>
</organism>
<dbReference type="Pfam" id="PF10122">
    <property type="entry name" value="Zn_ribbon_Com"/>
    <property type="match status" value="1"/>
</dbReference>
<proteinExistence type="predicted"/>
<dbReference type="AlphaFoldDB" id="A0A1H5B9Q8"/>
<dbReference type="EMBL" id="FNSC01000001">
    <property type="protein sequence ID" value="SED51155.1"/>
    <property type="molecule type" value="Genomic_DNA"/>
</dbReference>
<protein>
    <submittedName>
        <fullName evidence="1">Mu-like prophage protein Com</fullName>
    </submittedName>
</protein>
<dbReference type="STRING" id="53406.SAMN05421553_2792"/>
<gene>
    <name evidence="1" type="ORF">SAMN05421553_2792</name>
</gene>
<evidence type="ECO:0000313" key="1">
    <source>
        <dbReference type="EMBL" id="SED51155.1"/>
    </source>
</evidence>
<keyword evidence="2" id="KW-1185">Reference proteome</keyword>
<accession>A0A1H5B9Q8</accession>
<evidence type="ECO:0000313" key="2">
    <source>
        <dbReference type="Proteomes" id="UP000242849"/>
    </source>
</evidence>
<name>A0A1H5B9Q8_PSEAG</name>
<dbReference type="InterPro" id="IPR019294">
    <property type="entry name" value="Translation_reg_Com"/>
</dbReference>
<reference evidence="2" key="1">
    <citation type="submission" date="2016-10" db="EMBL/GenBank/DDBJ databases">
        <authorList>
            <person name="Varghese N."/>
            <person name="Submissions S."/>
        </authorList>
    </citation>
    <scope>NUCLEOTIDE SEQUENCE [LARGE SCALE GENOMIC DNA]</scope>
    <source>
        <strain evidence="2">DSM 12111</strain>
    </source>
</reference>
<dbReference type="Proteomes" id="UP000242849">
    <property type="component" value="Unassembled WGS sequence"/>
</dbReference>